<protein>
    <submittedName>
        <fullName evidence="1">Uncharacterized protein</fullName>
    </submittedName>
</protein>
<evidence type="ECO:0000313" key="1">
    <source>
        <dbReference type="EMBL" id="EEW96883.1"/>
    </source>
</evidence>
<dbReference type="EMBL" id="ACIM02000001">
    <property type="protein sequence ID" value="EEW96883.1"/>
    <property type="molecule type" value="Genomic_DNA"/>
</dbReference>
<dbReference type="HOGENOM" id="CLU_3079264_0_0_9"/>
<accession>C9LMU7</accession>
<dbReference type="Proteomes" id="UP000004736">
    <property type="component" value="Unassembled WGS sequence"/>
</dbReference>
<name>C9LMU7_9FIRM</name>
<evidence type="ECO:0000313" key="2">
    <source>
        <dbReference type="Proteomes" id="UP000004736"/>
    </source>
</evidence>
<reference evidence="1" key="1">
    <citation type="submission" date="2009-09" db="EMBL/GenBank/DDBJ databases">
        <authorList>
            <person name="Weinstock G."/>
            <person name="Sodergren E."/>
            <person name="Clifton S."/>
            <person name="Fulton L."/>
            <person name="Fulton B."/>
            <person name="Courtney L."/>
            <person name="Fronick C."/>
            <person name="Harrison M."/>
            <person name="Strong C."/>
            <person name="Farmer C."/>
            <person name="Delahaunty K."/>
            <person name="Markovic C."/>
            <person name="Hall O."/>
            <person name="Minx P."/>
            <person name="Tomlinson C."/>
            <person name="Mitreva M."/>
            <person name="Nelson J."/>
            <person name="Hou S."/>
            <person name="Wollam A."/>
            <person name="Pepin K.H."/>
            <person name="Johnson M."/>
            <person name="Bhonagiri V."/>
            <person name="Nash W.E."/>
            <person name="Warren W."/>
            <person name="Chinwalla A."/>
            <person name="Mardis E.R."/>
            <person name="Wilson R.K."/>
        </authorList>
    </citation>
    <scope>NUCLEOTIDE SEQUENCE [LARGE SCALE GENOMIC DNA]</scope>
    <source>
        <strain evidence="1">DSM 15470</strain>
    </source>
</reference>
<gene>
    <name evidence="1" type="ORF">GCWU000321_00857</name>
</gene>
<organism evidence="1 2">
    <name type="scientific">Dialister invisus DSM 15470</name>
    <dbReference type="NCBI Taxonomy" id="592028"/>
    <lineage>
        <taxon>Bacteria</taxon>
        <taxon>Bacillati</taxon>
        <taxon>Bacillota</taxon>
        <taxon>Negativicutes</taxon>
        <taxon>Veillonellales</taxon>
        <taxon>Veillonellaceae</taxon>
        <taxon>Dialister</taxon>
    </lineage>
</organism>
<proteinExistence type="predicted"/>
<dbReference type="AlphaFoldDB" id="C9LMU7"/>
<comment type="caution">
    <text evidence="1">The sequence shown here is derived from an EMBL/GenBank/DDBJ whole genome shotgun (WGS) entry which is preliminary data.</text>
</comment>
<keyword evidence="2" id="KW-1185">Reference proteome</keyword>
<sequence>MTKEKRLAIIHFADRDIFLRRPVPFFQKDSKECLTEGNGRAKVMKSLRAMVL</sequence>